<accession>A0A250VG96</accession>
<dbReference type="Proteomes" id="UP000217446">
    <property type="component" value="Unassembled WGS sequence"/>
</dbReference>
<name>A0A250VG96_STROL</name>
<dbReference type="EMBL" id="BDQI01000009">
    <property type="protein sequence ID" value="GAX53082.1"/>
    <property type="molecule type" value="Genomic_DNA"/>
</dbReference>
<protein>
    <recommendedName>
        <fullName evidence="3">MBL fold metallo-hydrolase</fullName>
    </recommendedName>
</protein>
<evidence type="ECO:0000313" key="2">
    <source>
        <dbReference type="Proteomes" id="UP000217446"/>
    </source>
</evidence>
<keyword evidence="2" id="KW-1185">Reference proteome</keyword>
<organism evidence="1 2">
    <name type="scientific">Streptomyces olivochromogenes</name>
    <dbReference type="NCBI Taxonomy" id="1963"/>
    <lineage>
        <taxon>Bacteria</taxon>
        <taxon>Bacillati</taxon>
        <taxon>Actinomycetota</taxon>
        <taxon>Actinomycetes</taxon>
        <taxon>Kitasatosporales</taxon>
        <taxon>Streptomycetaceae</taxon>
        <taxon>Streptomyces</taxon>
    </lineage>
</organism>
<proteinExistence type="predicted"/>
<dbReference type="InterPro" id="IPR036866">
    <property type="entry name" value="RibonucZ/Hydroxyglut_hydro"/>
</dbReference>
<evidence type="ECO:0000313" key="1">
    <source>
        <dbReference type="EMBL" id="GAX53082.1"/>
    </source>
</evidence>
<dbReference type="AlphaFoldDB" id="A0A250VG96"/>
<gene>
    <name evidence="1" type="ORF">SO3561_04607</name>
</gene>
<dbReference type="RefSeq" id="WP_067374005.1">
    <property type="nucleotide sequence ID" value="NZ_BDQI01000009.1"/>
</dbReference>
<evidence type="ECO:0008006" key="3">
    <source>
        <dbReference type="Google" id="ProtNLM"/>
    </source>
</evidence>
<comment type="caution">
    <text evidence="1">The sequence shown here is derived from an EMBL/GenBank/DDBJ whole genome shotgun (WGS) entry which is preliminary data.</text>
</comment>
<sequence>MDTLTALGHVPRDVEALASTHLHTGWGHVRDADGKLAQTFPKARYVVTPGHSPGHTRRGSGY</sequence>
<reference evidence="2" key="1">
    <citation type="submission" date="2017-05" db="EMBL/GenBank/DDBJ databases">
        <title>Streptomyces olivochromogenes NBRC 3561 whole genome shotgun sequence.</title>
        <authorList>
            <person name="Dohra H."/>
            <person name="Kodani S."/>
        </authorList>
    </citation>
    <scope>NUCLEOTIDE SEQUENCE [LARGE SCALE GENOMIC DNA]</scope>
    <source>
        <strain evidence="2">NBRC 3561</strain>
    </source>
</reference>
<dbReference type="Gene3D" id="3.60.15.10">
    <property type="entry name" value="Ribonuclease Z/Hydroxyacylglutathione hydrolase-like"/>
    <property type="match status" value="1"/>
</dbReference>